<dbReference type="Gene3D" id="3.40.50.1460">
    <property type="match status" value="1"/>
</dbReference>
<dbReference type="Proteomes" id="UP000217790">
    <property type="component" value="Unassembled WGS sequence"/>
</dbReference>
<dbReference type="OrthoDB" id="3223806at2759"/>
<evidence type="ECO:0000313" key="1">
    <source>
        <dbReference type="EMBL" id="PBK83247.1"/>
    </source>
</evidence>
<dbReference type="EMBL" id="KZ293708">
    <property type="protein sequence ID" value="PBK83247.1"/>
    <property type="molecule type" value="Genomic_DNA"/>
</dbReference>
<dbReference type="AlphaFoldDB" id="A0A2H3D2K9"/>
<name>A0A2H3D2K9_ARMGA</name>
<dbReference type="InParanoid" id="A0A2H3D2K9"/>
<sequence length="238" mass="26287">MAILSTSCKGWWPTLTPDRPSMQEYVVEAICLMNPRIIVNGEMIFDIIDRCINAIISGIFAKITLVLDCCHGGMMVDIQNCRSEKEKSGEHVLWGRGYKFRIFLVPCKGYQMALEGFAESSAKMHPAFTQALILPLESDAERNITYEQLMGRIGALPSQTLVIHGDEYMSGSLVDLTGSSLGSFPIKALEQSRAGSSDLRSEEPIPPLLFHFYFASTIETCCSLSPPLNDLPATENLS</sequence>
<keyword evidence="2" id="KW-1185">Reference proteome</keyword>
<proteinExistence type="predicted"/>
<evidence type="ECO:0000313" key="2">
    <source>
        <dbReference type="Proteomes" id="UP000217790"/>
    </source>
</evidence>
<organism evidence="1 2">
    <name type="scientific">Armillaria gallica</name>
    <name type="common">Bulbous honey fungus</name>
    <name type="synonym">Armillaria bulbosa</name>
    <dbReference type="NCBI Taxonomy" id="47427"/>
    <lineage>
        <taxon>Eukaryota</taxon>
        <taxon>Fungi</taxon>
        <taxon>Dikarya</taxon>
        <taxon>Basidiomycota</taxon>
        <taxon>Agaricomycotina</taxon>
        <taxon>Agaricomycetes</taxon>
        <taxon>Agaricomycetidae</taxon>
        <taxon>Agaricales</taxon>
        <taxon>Marasmiineae</taxon>
        <taxon>Physalacriaceae</taxon>
        <taxon>Armillaria</taxon>
    </lineage>
</organism>
<reference evidence="2" key="1">
    <citation type="journal article" date="2017" name="Nat. Ecol. Evol.">
        <title>Genome expansion and lineage-specific genetic innovations in the forest pathogenic fungi Armillaria.</title>
        <authorList>
            <person name="Sipos G."/>
            <person name="Prasanna A.N."/>
            <person name="Walter M.C."/>
            <person name="O'Connor E."/>
            <person name="Balint B."/>
            <person name="Krizsan K."/>
            <person name="Kiss B."/>
            <person name="Hess J."/>
            <person name="Varga T."/>
            <person name="Slot J."/>
            <person name="Riley R."/>
            <person name="Boka B."/>
            <person name="Rigling D."/>
            <person name="Barry K."/>
            <person name="Lee J."/>
            <person name="Mihaltcheva S."/>
            <person name="LaButti K."/>
            <person name="Lipzen A."/>
            <person name="Waldron R."/>
            <person name="Moloney N.M."/>
            <person name="Sperisen C."/>
            <person name="Kredics L."/>
            <person name="Vagvoelgyi C."/>
            <person name="Patrignani A."/>
            <person name="Fitzpatrick D."/>
            <person name="Nagy I."/>
            <person name="Doyle S."/>
            <person name="Anderson J.B."/>
            <person name="Grigoriev I.V."/>
            <person name="Gueldener U."/>
            <person name="Muensterkoetter M."/>
            <person name="Nagy L.G."/>
        </authorList>
    </citation>
    <scope>NUCLEOTIDE SEQUENCE [LARGE SCALE GENOMIC DNA]</scope>
    <source>
        <strain evidence="2">Ar21-2</strain>
    </source>
</reference>
<protein>
    <submittedName>
        <fullName evidence="1">Uncharacterized protein</fullName>
    </submittedName>
</protein>
<accession>A0A2H3D2K9</accession>
<gene>
    <name evidence="1" type="ORF">ARMGADRAFT_1170601</name>
</gene>